<dbReference type="PRINTS" id="PR00390">
    <property type="entry name" value="PHPHLIPASEC"/>
</dbReference>
<dbReference type="SUPFAM" id="SSF51695">
    <property type="entry name" value="PLC-like phosphodiesterases"/>
    <property type="match status" value="1"/>
</dbReference>
<dbReference type="Pfam" id="PF00168">
    <property type="entry name" value="C2"/>
    <property type="match status" value="1"/>
</dbReference>
<feature type="compositionally biased region" description="Acidic residues" evidence="3">
    <location>
        <begin position="269"/>
        <end position="279"/>
    </location>
</feature>
<feature type="domain" description="C2" evidence="4">
    <location>
        <begin position="401"/>
        <end position="540"/>
    </location>
</feature>
<gene>
    <name evidence="6" type="ORF">CBER1_01154</name>
</gene>
<feature type="region of interest" description="Disordered" evidence="3">
    <location>
        <begin position="104"/>
        <end position="123"/>
    </location>
</feature>
<name>A0A2S6CIM4_9PEZI</name>
<protein>
    <recommendedName>
        <fullName evidence="2">Phosphoinositide phospholipase C</fullName>
        <ecNumber evidence="2">3.1.4.11</ecNumber>
    </recommendedName>
</protein>
<proteinExistence type="predicted"/>
<comment type="catalytic activity">
    <reaction evidence="2">
        <text>a 1,2-diacyl-sn-glycero-3-phospho-(1D-myo-inositol-4,5-bisphosphate) + H2O = 1D-myo-inositol 1,4,5-trisphosphate + a 1,2-diacyl-sn-glycerol + H(+)</text>
        <dbReference type="Rhea" id="RHEA:33179"/>
        <dbReference type="ChEBI" id="CHEBI:15377"/>
        <dbReference type="ChEBI" id="CHEBI:15378"/>
        <dbReference type="ChEBI" id="CHEBI:17815"/>
        <dbReference type="ChEBI" id="CHEBI:58456"/>
        <dbReference type="ChEBI" id="CHEBI:203600"/>
        <dbReference type="EC" id="3.1.4.11"/>
    </reaction>
</comment>
<evidence type="ECO:0000259" key="5">
    <source>
        <dbReference type="PROSITE" id="PS50008"/>
    </source>
</evidence>
<sequence length="560" mass="62740">MASTAPAPAPLSPAITERAAAAFQPSSQHATLDEFLAHLTTPQSSAALPIDVDTSHPLSHYFISSSHNTYLSGNQLWSKSSGDAYQQVLKLDCRCIEIDLWDGDSPSSSEAEDNAKKPDDVNKLSGLLKKKLNRLRSRSDPKADNDDQPKPDDMMLMPWRMASGRSEPVVYHGYTATKEVPFRKVCEVVRQYAFCRTTLPLIVSLEVHCSPPQQEIVCELMQDYWGEFLVKLPDGFSDSTPLPSLETLRKKILVKVKFVPPEKAKNKDDNEDDSSEDEGDAAKKSKIIEKLSTMGVFTRAFHFQSFDHPTSSIPTHVFSFGESKLLKACEEQPDQLLKHNQHYLMRAYPKGTRLRSTNLDPAPFWRYGVQMVALNFQKINAANMLNFAQFESTGGYVLKPHGYLPTGSGDGVQARRKSLDLSVKLHAAQALGTPKEIPKAYVKCELHVGSKDEFEKNKIAKGGKNKGGEWKHKSGVIESRDPEYDEMLEFRGVHGIVPELSFFRLKVMDDVSYQKDDLLGWACYRLDRLPNGPILVHLRGEDYKPNGARLLLSVTAQWTE</sequence>
<dbReference type="GO" id="GO:0051209">
    <property type="term" value="P:release of sequestered calcium ion into cytosol"/>
    <property type="evidence" value="ECO:0007669"/>
    <property type="project" value="TreeGrafter"/>
</dbReference>
<dbReference type="Gene3D" id="3.20.20.190">
    <property type="entry name" value="Phosphatidylinositol (PI) phosphodiesterase"/>
    <property type="match status" value="1"/>
</dbReference>
<dbReference type="SMART" id="SM00148">
    <property type="entry name" value="PLCXc"/>
    <property type="match status" value="1"/>
</dbReference>
<dbReference type="Proteomes" id="UP000237631">
    <property type="component" value="Unassembled WGS sequence"/>
</dbReference>
<organism evidence="6 7">
    <name type="scientific">Cercospora berteroae</name>
    <dbReference type="NCBI Taxonomy" id="357750"/>
    <lineage>
        <taxon>Eukaryota</taxon>
        <taxon>Fungi</taxon>
        <taxon>Dikarya</taxon>
        <taxon>Ascomycota</taxon>
        <taxon>Pezizomycotina</taxon>
        <taxon>Dothideomycetes</taxon>
        <taxon>Dothideomycetidae</taxon>
        <taxon>Mycosphaerellales</taxon>
        <taxon>Mycosphaerellaceae</taxon>
        <taxon>Cercospora</taxon>
    </lineage>
</organism>
<dbReference type="GO" id="GO:0016042">
    <property type="term" value="P:lipid catabolic process"/>
    <property type="evidence" value="ECO:0007669"/>
    <property type="project" value="UniProtKB-KW"/>
</dbReference>
<feature type="compositionally biased region" description="Basic and acidic residues" evidence="3">
    <location>
        <begin position="113"/>
        <end position="122"/>
    </location>
</feature>
<dbReference type="PROSITE" id="PS50004">
    <property type="entry name" value="C2"/>
    <property type="match status" value="1"/>
</dbReference>
<dbReference type="Pfam" id="PF00388">
    <property type="entry name" value="PI-PLC-X"/>
    <property type="match status" value="1"/>
</dbReference>
<keyword evidence="2" id="KW-0442">Lipid degradation</keyword>
<dbReference type="GO" id="GO:0004435">
    <property type="term" value="F:phosphatidylinositol-4,5-bisphosphate phospholipase C activity"/>
    <property type="evidence" value="ECO:0007669"/>
    <property type="project" value="UniProtKB-EC"/>
</dbReference>
<evidence type="ECO:0000256" key="3">
    <source>
        <dbReference type="SAM" id="MobiDB-lite"/>
    </source>
</evidence>
<dbReference type="PROSITE" id="PS50007">
    <property type="entry name" value="PIPLC_X_DOMAIN"/>
    <property type="match status" value="1"/>
</dbReference>
<accession>A0A2S6CIM4</accession>
<dbReference type="InterPro" id="IPR001192">
    <property type="entry name" value="PI-PLC_fam"/>
</dbReference>
<dbReference type="SMART" id="SM00239">
    <property type="entry name" value="C2"/>
    <property type="match status" value="1"/>
</dbReference>
<feature type="region of interest" description="Disordered" evidence="3">
    <location>
        <begin position="263"/>
        <end position="282"/>
    </location>
</feature>
<dbReference type="EMBL" id="PNEN01000366">
    <property type="protein sequence ID" value="PPJ59584.1"/>
    <property type="molecule type" value="Genomic_DNA"/>
</dbReference>
<keyword evidence="7" id="KW-1185">Reference proteome</keyword>
<feature type="region of interest" description="Disordered" evidence="3">
    <location>
        <begin position="135"/>
        <end position="156"/>
    </location>
</feature>
<comment type="caution">
    <text evidence="6">The sequence shown here is derived from an EMBL/GenBank/DDBJ whole genome shotgun (WGS) entry which is preliminary data.</text>
</comment>
<dbReference type="Gene3D" id="2.60.40.150">
    <property type="entry name" value="C2 domain"/>
    <property type="match status" value="1"/>
</dbReference>
<dbReference type="SMART" id="SM00149">
    <property type="entry name" value="PLCYc"/>
    <property type="match status" value="1"/>
</dbReference>
<dbReference type="SUPFAM" id="SSF49562">
    <property type="entry name" value="C2 domain (Calcium/lipid-binding domain, CaLB)"/>
    <property type="match status" value="1"/>
</dbReference>
<feature type="domain" description="PI-PLC Y-box" evidence="5">
    <location>
        <begin position="291"/>
        <end position="404"/>
    </location>
</feature>
<dbReference type="InterPro" id="IPR001711">
    <property type="entry name" value="PLipase_C_Pinositol-sp_Y"/>
</dbReference>
<evidence type="ECO:0000313" key="6">
    <source>
        <dbReference type="EMBL" id="PPJ59584.1"/>
    </source>
</evidence>
<evidence type="ECO:0000313" key="7">
    <source>
        <dbReference type="Proteomes" id="UP000237631"/>
    </source>
</evidence>
<dbReference type="PROSITE" id="PS50008">
    <property type="entry name" value="PIPLC_Y_DOMAIN"/>
    <property type="match status" value="1"/>
</dbReference>
<dbReference type="PANTHER" id="PTHR10336">
    <property type="entry name" value="PHOSPHOINOSITIDE-SPECIFIC PHOSPHOLIPASE C FAMILY PROTEIN"/>
    <property type="match status" value="1"/>
</dbReference>
<keyword evidence="2" id="KW-0378">Hydrolase</keyword>
<evidence type="ECO:0000256" key="2">
    <source>
        <dbReference type="RuleBase" id="RU361133"/>
    </source>
</evidence>
<dbReference type="STRING" id="357750.A0A2S6CIM4"/>
<dbReference type="PANTHER" id="PTHR10336:SF82">
    <property type="entry name" value="PHOSPHOINOSITIDE PHOSPHOLIPASE C"/>
    <property type="match status" value="1"/>
</dbReference>
<dbReference type="OrthoDB" id="269822at2759"/>
<keyword evidence="2" id="KW-0443">Lipid metabolism</keyword>
<evidence type="ECO:0000256" key="1">
    <source>
        <dbReference type="ARBA" id="ARBA00023224"/>
    </source>
</evidence>
<dbReference type="InterPro" id="IPR017946">
    <property type="entry name" value="PLC-like_Pdiesterase_TIM-brl"/>
</dbReference>
<keyword evidence="1" id="KW-0807">Transducer</keyword>
<feature type="compositionally biased region" description="Basic and acidic residues" evidence="3">
    <location>
        <begin position="137"/>
        <end position="153"/>
    </location>
</feature>
<dbReference type="Pfam" id="PF00387">
    <property type="entry name" value="PI-PLC-Y"/>
    <property type="match status" value="1"/>
</dbReference>
<dbReference type="AlphaFoldDB" id="A0A2S6CIM4"/>
<dbReference type="GO" id="GO:0048015">
    <property type="term" value="P:phosphatidylinositol-mediated signaling"/>
    <property type="evidence" value="ECO:0007669"/>
    <property type="project" value="TreeGrafter"/>
</dbReference>
<dbReference type="InterPro" id="IPR035892">
    <property type="entry name" value="C2_domain_sf"/>
</dbReference>
<evidence type="ECO:0000259" key="4">
    <source>
        <dbReference type="PROSITE" id="PS50004"/>
    </source>
</evidence>
<dbReference type="InterPro" id="IPR000909">
    <property type="entry name" value="PLipase_C_PInositol-sp_X_dom"/>
</dbReference>
<dbReference type="EC" id="3.1.4.11" evidence="2"/>
<dbReference type="InterPro" id="IPR000008">
    <property type="entry name" value="C2_dom"/>
</dbReference>
<reference evidence="7" key="1">
    <citation type="journal article" date="2017" name="bioRxiv">
        <title>Conservation of a gene cluster reveals novel cercosporin biosynthetic mechanisms and extends production to the genus Colletotrichum.</title>
        <authorList>
            <person name="de Jonge R."/>
            <person name="Ebert M.K."/>
            <person name="Huitt-Roehl C.R."/>
            <person name="Pal P."/>
            <person name="Suttle J.C."/>
            <person name="Spanner R.E."/>
            <person name="Neubauer J.D."/>
            <person name="Jurick W.M.II."/>
            <person name="Stott K.A."/>
            <person name="Secor G.A."/>
            <person name="Thomma B.P.H.J."/>
            <person name="Van de Peer Y."/>
            <person name="Townsend C.A."/>
            <person name="Bolton M.D."/>
        </authorList>
    </citation>
    <scope>NUCLEOTIDE SEQUENCE [LARGE SCALE GENOMIC DNA]</scope>
    <source>
        <strain evidence="7">CBS538.71</strain>
    </source>
</reference>